<protein>
    <submittedName>
        <fullName evidence="3">Ig protein</fullName>
    </submittedName>
</protein>
<feature type="region of interest" description="Disordered" evidence="1">
    <location>
        <begin position="2735"/>
        <end position="2758"/>
    </location>
</feature>
<dbReference type="Proteomes" id="UP000269872">
    <property type="component" value="Unassembled WGS sequence"/>
</dbReference>
<proteinExistence type="predicted"/>
<evidence type="ECO:0000256" key="1">
    <source>
        <dbReference type="SAM" id="MobiDB-lite"/>
    </source>
</evidence>
<organism evidence="3 4">
    <name type="scientific">Pseudomonas caricapapayae</name>
    <dbReference type="NCBI Taxonomy" id="46678"/>
    <lineage>
        <taxon>Bacteria</taxon>
        <taxon>Pseudomonadati</taxon>
        <taxon>Pseudomonadota</taxon>
        <taxon>Gammaproteobacteria</taxon>
        <taxon>Pseudomonadales</taxon>
        <taxon>Pseudomonadaceae</taxon>
        <taxon>Pseudomonas</taxon>
    </lineage>
</organism>
<feature type="domain" description="Dystroglycan-type cadherin-like" evidence="2">
    <location>
        <begin position="674"/>
        <end position="761"/>
    </location>
</feature>
<dbReference type="InterPro" id="IPR019405">
    <property type="entry name" value="Lactonase_7-beta_prop"/>
</dbReference>
<evidence type="ECO:0000313" key="4">
    <source>
        <dbReference type="Proteomes" id="UP000269872"/>
    </source>
</evidence>
<dbReference type="RefSeq" id="WP_147481003.1">
    <property type="nucleotide sequence ID" value="NZ_RBUY01000149.1"/>
</dbReference>
<dbReference type="InterPro" id="IPR006644">
    <property type="entry name" value="Cadg"/>
</dbReference>
<dbReference type="SMART" id="SM00736">
    <property type="entry name" value="CADG"/>
    <property type="match status" value="2"/>
</dbReference>
<dbReference type="GO" id="GO:0005509">
    <property type="term" value="F:calcium ion binding"/>
    <property type="evidence" value="ECO:0007669"/>
    <property type="project" value="InterPro"/>
</dbReference>
<dbReference type="SUPFAM" id="SSF49313">
    <property type="entry name" value="Cadherin-like"/>
    <property type="match status" value="2"/>
</dbReference>
<dbReference type="InterPro" id="IPR001680">
    <property type="entry name" value="WD40_rpt"/>
</dbReference>
<dbReference type="SMART" id="SM00320">
    <property type="entry name" value="WD40"/>
    <property type="match status" value="7"/>
</dbReference>
<dbReference type="EMBL" id="RBUY01000149">
    <property type="protein sequence ID" value="RMV72780.1"/>
    <property type="molecule type" value="Genomic_DNA"/>
</dbReference>
<comment type="caution">
    <text evidence="3">The sequence shown here is derived from an EMBL/GenBank/DDBJ whole genome shotgun (WGS) entry which is preliminary data.</text>
</comment>
<accession>A0A3M6EX24</accession>
<dbReference type="InterPro" id="IPR013783">
    <property type="entry name" value="Ig-like_fold"/>
</dbReference>
<dbReference type="InterPro" id="IPR036322">
    <property type="entry name" value="WD40_repeat_dom_sf"/>
</dbReference>
<name>A0A3M6EX24_9PSED</name>
<feature type="domain" description="Dystroglycan-type cadherin-like" evidence="2">
    <location>
        <begin position="762"/>
        <end position="859"/>
    </location>
</feature>
<dbReference type="SUPFAM" id="SSF50978">
    <property type="entry name" value="WD40 repeat-like"/>
    <property type="match status" value="1"/>
</dbReference>
<dbReference type="GO" id="GO:0016020">
    <property type="term" value="C:membrane"/>
    <property type="evidence" value="ECO:0007669"/>
    <property type="project" value="InterPro"/>
</dbReference>
<dbReference type="SUPFAM" id="SSF75011">
    <property type="entry name" value="3-carboxy-cis,cis-mucoante lactonizing enzyme"/>
    <property type="match status" value="1"/>
</dbReference>
<sequence>MTPRLPNRRYHQALALEPRILLDAAAAANAEKVVAATDTQAGMAATGVEATVTIKDTDGQQSVGLFSGTRVNTDGSGQALTTLTVTVNSSGANQALVIDGSTIALESTGYLETATNGYTYSVTVSGEITTITLSLNSSDNSPSAVARLVDGIRYSTLDNSVTSRSLTVNLATLSDTDADTTLDIGSHITVTSDINVAPSLSTDGALTAAESYSLSDLGGVHGVSYDSSGSHAYVAGDNGISVYNVDSGGRLTLLQTFVGNSSVGSVSHMVLSSDGTSLYTVSGSESDSSIYQLNVASNGTLSYAAAYDTGHGAITGNLAMSTDGKFLYAGSQWSSLLVFSRDAATGALAFASTPAADSDSNGVISVAGNYVYVLYTSGDHALNVFVQNSDGSLSDYASVLTGNWGFSAVDYAMVVSSNNEFVFVGDPDTGTLQVYHLNGGSLSLLSSDSANGIESLALNSSGNQLYVAQADGTVSLYNVSAGGALALASSRNGGSSVASLALSADGRNLLVAGTELGRYSGVQDLTFGQALAFATGVAVRDSNNDALANGTGDYQGSSLSVTASVAGGTFGFIDGDGLTYANGVVSYNGRAIATLTSTDTALALTFTAATSTSEANQVVHRLSYTLASGVANPGSQVSLSLNSSDGRLSSNSVTLVLRSHSTPELNHAAATGYTLATATSETAYSFTLLNDLFSDADGDILQWSASGLPDGIVFDTSTRTLSGSTTQTGDFNITISVADAAGGSASTVLALHVEQIANRAPEPSTGAPERLPSATESQAYSLVLNNSLFQDADSVYGDTLSYSIRGLPIGLNFDASTLTISGVASTLGSYRVTVTATDAAGSSSENTFTLRVITAAEADNRPPQVVAEASSISYSSDGVLSGYSYYVNSMKLSADGTLLIIAGSTMSNGGGTSYLSVYGRNANTGALTLDQTFVQGTADDGNASNGIEADGLNRVSSISYSADGTYLTVAGYSASGGTAAYSLTLFSIDNGSLARVGSLANISEQVVEIAHSQDGSTLYALSATSLYAYHVASDGSLNLLGAYSDNYATAVALQVAEDGNLYVLSSNRLTVFASNSAGGLEFAGQLVRSGSVLTYTDREGASTVAANLDNNNAFSGANALVVGKNGYLYTVTTNGFLTTLQYDTSGNSISLIDAQDAYIPLSQYPSGLAISADGTALYVVGGASSTLALYSIGTDGVPLLAQRISIDGGATVLAISADGASIYAGVDLYYAPGLRVLSSDGAYQSYSEGSTQTVTARLALSDHEYDNLAGGSGNYNGATITLVRAGGADASDSFNLAQTGGITLGAGVVYLNGESIATLTTDQGQLNLRFTADVSTATANLVLKQIAYTNASQTPGDTISLSLSVADQYAATPVPIHLAVLSRNEAPTLIAQPGDVTYSAGGQPIKVFNDAQASTVESDQLITGLTVTVAGLADGENESLSIAGEGVALTDGNSAFISVEDGEGTSYYVSVNVVVSSGVATLTISADGLPASVAGTLVDSLGYANNAVEASTGTRTITLVAISDNGGTDNGGSDTSSLDLSTNISVSPVNQAPTLSPSGLNTTFTENGNARGLFSDVQLSAGERGQAISSLVLTVGGLTDGSMEVLVIDGTDVALVTGSGTTTHGYNYSVATRDGQATVILSSPNSITTSSTEALISGLAYSHSGDDPSPGVRSITLSAVQDDGGAQNGGADTATLAITARVTVGTANDAPVLQGRAQSASYGSAGSSAKLFSDVSISTVETTQSIASISFTVTGLANGANETITVDGTRIALSAGTGSTAHYSWRVSVGGSTATLILTSTRGVSSSDAANVINQATYANLSNTQSAGTRSISVSVQDNGGTADGGSDTGSLASSAEVKVVNNHTPVLIASAEDSSLSLADSPNHVDSVTSSALSSDGSTLYTVDANGYLTVLSRNTGNGSLLAVQTLATGLASPTAVSTSADGSHVYVLGNNGNAIAVLVSESGGSLTQVQTLGVEHVVGLAVGGDGSALYVIDGTYSGLKAYSLQSDGSYSLSQSLAASTNSEPYLFNPVALQAVGDYLYVVTDPASSSVAKTLIVYQRNSDGSLGTAAYLRDGTGNVMLGDAVSLSVSNDGSSVAVASGTSVALVSFDSRSQTLAWAANLDGLNNVTSAALSSDASLLYVAGGAGTLARYSVEGGSFSLQQTLTGLPAGQVLSASAGSVVVSGGNAGAVSLVDAIDSELQVAYTERASVLLASGVSLHDADYDALNGGLGDYTGATLSVSREGGASNEDTFGFTAGNGLSLSAGVLYLNGTAIATFNSDNGSLLVTFTASTSTATANAVLSQLSYRLASSDPASSVRLSLSVADSYGSSATTSLVMNVTAVNTSPTLQAKANSATWYEGNSATVLFDSAQVSTIEAGQAISSLTLSISGLADGSAEILSVDGTLVSLVAGSGTTQHGYAYSVHIDGAMATLVVSSSEGISGASTAALVDGLAYANTSQDPTAGSRSINLVSMQDTGGVNHGGNDTTALALKAEVTVVALNDAPTLASSGRSQTLAAGHTSGVLFEGTAVSTVETAQRIIGLSLQVDGVPAAGDALFIDGVQVLLQDGFSATGNSGAAIHVSFSGGTARIDVSGGALLSSQVQALVDGIQYAAGENASGVRTITLRAAQDSGGSAEGGYDRSVLAVTAELTVTRPAQDVSQVQVAPIVPLNRGPANPFATAPTGAFALPSLTGPTFVVQPGYSAPPLVLGDDWERGSLATGSVSVAAQLSQASELLGGPPEPRAREGNLSVRSGSLSGALASDSSLTLPHQLPDGSQPVGARLASGLPLPNWLRFDPRRGRLQAERTSLARLGSVRLALIGRDADGRETRTELELHANPEP</sequence>
<dbReference type="Pfam" id="PF05345">
    <property type="entry name" value="He_PIG"/>
    <property type="match status" value="2"/>
</dbReference>
<dbReference type="InterPro" id="IPR015919">
    <property type="entry name" value="Cadherin-like_sf"/>
</dbReference>
<reference evidence="3 4" key="1">
    <citation type="submission" date="2018-08" db="EMBL/GenBank/DDBJ databases">
        <title>Recombination of ecologically and evolutionarily significant loci maintains genetic cohesion in the Pseudomonas syringae species complex.</title>
        <authorList>
            <person name="Dillon M."/>
            <person name="Thakur S."/>
            <person name="Almeida R.N.D."/>
            <person name="Weir B.S."/>
            <person name="Guttman D.S."/>
        </authorList>
    </citation>
    <scope>NUCLEOTIDE SEQUENCE [LARGE SCALE GENOMIC DNA]</scope>
    <source>
        <strain evidence="3 4">ICMP 7496</strain>
    </source>
</reference>
<evidence type="ECO:0000259" key="2">
    <source>
        <dbReference type="SMART" id="SM00736"/>
    </source>
</evidence>
<gene>
    <name evidence="3" type="ORF">ALP05_05885</name>
</gene>
<dbReference type="InterPro" id="IPR015943">
    <property type="entry name" value="WD40/YVTN_repeat-like_dom_sf"/>
</dbReference>
<dbReference type="SUPFAM" id="SSF82171">
    <property type="entry name" value="DPP6 N-terminal domain-like"/>
    <property type="match status" value="1"/>
</dbReference>
<dbReference type="Gene3D" id="2.60.40.10">
    <property type="entry name" value="Immunoglobulins"/>
    <property type="match status" value="2"/>
</dbReference>
<dbReference type="CDD" id="cd11304">
    <property type="entry name" value="Cadherin_repeat"/>
    <property type="match status" value="1"/>
</dbReference>
<dbReference type="Gene3D" id="2.130.10.10">
    <property type="entry name" value="YVTN repeat-like/Quinoprotein amine dehydrogenase"/>
    <property type="match status" value="5"/>
</dbReference>
<dbReference type="Pfam" id="PF10282">
    <property type="entry name" value="Lactonase"/>
    <property type="match status" value="1"/>
</dbReference>
<evidence type="ECO:0000313" key="3">
    <source>
        <dbReference type="EMBL" id="RMV72780.1"/>
    </source>
</evidence>
<feature type="non-terminal residue" evidence="3">
    <location>
        <position position="2843"/>
    </location>
</feature>